<dbReference type="SUPFAM" id="SSF51261">
    <property type="entry name" value="Duplicated hybrid motif"/>
    <property type="match status" value="1"/>
</dbReference>
<evidence type="ECO:0000313" key="8">
    <source>
        <dbReference type="EMBL" id="MCV9888400.1"/>
    </source>
</evidence>
<dbReference type="EMBL" id="JAOYEY010000050">
    <property type="protein sequence ID" value="MCV9888400.1"/>
    <property type="molecule type" value="Genomic_DNA"/>
</dbReference>
<dbReference type="InterPro" id="IPR050890">
    <property type="entry name" value="PTS_EIIA_component"/>
</dbReference>
<dbReference type="InterPro" id="IPR001127">
    <property type="entry name" value="PTS_EIIA_1_perm"/>
</dbReference>
<dbReference type="RefSeq" id="WP_264144501.1">
    <property type="nucleotide sequence ID" value="NZ_JAOYEY010000050.1"/>
</dbReference>
<proteinExistence type="predicted"/>
<dbReference type="Gene3D" id="2.70.70.10">
    <property type="entry name" value="Glucose Permease (Domain IIA)"/>
    <property type="match status" value="1"/>
</dbReference>
<evidence type="ECO:0000256" key="3">
    <source>
        <dbReference type="ARBA" id="ARBA00022597"/>
    </source>
</evidence>
<evidence type="ECO:0000256" key="5">
    <source>
        <dbReference type="ARBA" id="ARBA00022683"/>
    </source>
</evidence>
<dbReference type="Proteomes" id="UP001526147">
    <property type="component" value="Unassembled WGS sequence"/>
</dbReference>
<evidence type="ECO:0000256" key="4">
    <source>
        <dbReference type="ARBA" id="ARBA00022679"/>
    </source>
</evidence>
<dbReference type="NCBIfam" id="TIGR00830">
    <property type="entry name" value="PTBA"/>
    <property type="match status" value="1"/>
</dbReference>
<evidence type="ECO:0000256" key="2">
    <source>
        <dbReference type="ARBA" id="ARBA00022448"/>
    </source>
</evidence>
<dbReference type="PANTHER" id="PTHR45008">
    <property type="entry name" value="PTS SYSTEM GLUCOSE-SPECIFIC EIIA COMPONENT"/>
    <property type="match status" value="1"/>
</dbReference>
<keyword evidence="3 8" id="KW-0762">Sugar transport</keyword>
<accession>A0ABT3DMV6</accession>
<keyword evidence="4" id="KW-0808">Transferase</keyword>
<dbReference type="PANTHER" id="PTHR45008:SF1">
    <property type="entry name" value="PTS SYSTEM GLUCOSE-SPECIFIC EIIA COMPONENT"/>
    <property type="match status" value="1"/>
</dbReference>
<protein>
    <submittedName>
        <fullName evidence="8">PTS glucose transporter subunit IIA</fullName>
    </submittedName>
</protein>
<keyword evidence="5" id="KW-0598">Phosphotransferase system</keyword>
<evidence type="ECO:0000259" key="7">
    <source>
        <dbReference type="PROSITE" id="PS51093"/>
    </source>
</evidence>
<keyword evidence="9" id="KW-1185">Reference proteome</keyword>
<dbReference type="InterPro" id="IPR011055">
    <property type="entry name" value="Dup_hybrid_motif"/>
</dbReference>
<gene>
    <name evidence="8" type="ORF">OIH86_22365</name>
</gene>
<sequence length="165" mass="17983">MLRSIFGKKDKRTVEQLFAPLSGNIIELEHVPDPVFSQKLMGEGIAIEPAEGKLVAPIDGHVIQIFHTKHAIGLRSEIGIELLIHIGLETVGLNGNGFDVLVKEGQKIKAGDPLMTFDLKLIKEKAASTISPIIITNSDIVERIERQEVGSVIKGSTHIANIHTK</sequence>
<evidence type="ECO:0000313" key="9">
    <source>
        <dbReference type="Proteomes" id="UP001526147"/>
    </source>
</evidence>
<dbReference type="Pfam" id="PF00358">
    <property type="entry name" value="PTS_EIIA_1"/>
    <property type="match status" value="1"/>
</dbReference>
<evidence type="ECO:0000256" key="1">
    <source>
        <dbReference type="ARBA" id="ARBA00004496"/>
    </source>
</evidence>
<reference evidence="8 9" key="1">
    <citation type="submission" date="2022-10" db="EMBL/GenBank/DDBJ databases">
        <title>Draft genome assembly of moderately radiation resistant bacterium Metabacillus halosaccharovorans.</title>
        <authorList>
            <person name="Pal S."/>
            <person name="Gopinathan A."/>
        </authorList>
    </citation>
    <scope>NUCLEOTIDE SEQUENCE [LARGE SCALE GENOMIC DNA]</scope>
    <source>
        <strain evidence="8 9">VITHBRA001</strain>
    </source>
</reference>
<dbReference type="PROSITE" id="PS00371">
    <property type="entry name" value="PTS_EIIA_TYPE_1_HIS"/>
    <property type="match status" value="1"/>
</dbReference>
<keyword evidence="6" id="KW-0418">Kinase</keyword>
<keyword evidence="2" id="KW-0813">Transport</keyword>
<comment type="subcellular location">
    <subcellularLocation>
        <location evidence="1">Cytoplasm</location>
    </subcellularLocation>
</comment>
<comment type="caution">
    <text evidence="8">The sequence shown here is derived from an EMBL/GenBank/DDBJ whole genome shotgun (WGS) entry which is preliminary data.</text>
</comment>
<name>A0ABT3DMV6_9BACI</name>
<evidence type="ECO:0000256" key="6">
    <source>
        <dbReference type="ARBA" id="ARBA00022777"/>
    </source>
</evidence>
<feature type="domain" description="PTS EIIA type-1" evidence="7">
    <location>
        <begin position="33"/>
        <end position="137"/>
    </location>
</feature>
<organism evidence="8 9">
    <name type="scientific">Metabacillus halosaccharovorans</name>
    <dbReference type="NCBI Taxonomy" id="930124"/>
    <lineage>
        <taxon>Bacteria</taxon>
        <taxon>Bacillati</taxon>
        <taxon>Bacillota</taxon>
        <taxon>Bacilli</taxon>
        <taxon>Bacillales</taxon>
        <taxon>Bacillaceae</taxon>
        <taxon>Metabacillus</taxon>
    </lineage>
</organism>
<dbReference type="PROSITE" id="PS51093">
    <property type="entry name" value="PTS_EIIA_TYPE_1"/>
    <property type="match status" value="1"/>
</dbReference>